<evidence type="ECO:0000256" key="1">
    <source>
        <dbReference type="SAM" id="Phobius"/>
    </source>
</evidence>
<keyword evidence="3" id="KW-1185">Reference proteome</keyword>
<gene>
    <name evidence="2" type="ORF">WMO24_04890</name>
</gene>
<accession>A0ABV1GD56</accession>
<keyword evidence="1" id="KW-0812">Transmembrane</keyword>
<evidence type="ECO:0008006" key="4">
    <source>
        <dbReference type="Google" id="ProtNLM"/>
    </source>
</evidence>
<feature type="transmembrane region" description="Helical" evidence="1">
    <location>
        <begin position="45"/>
        <end position="62"/>
    </location>
</feature>
<dbReference type="PANTHER" id="PTHR34473:SF2">
    <property type="entry name" value="UPF0699 TRANSMEMBRANE PROTEIN YDBT"/>
    <property type="match status" value="1"/>
</dbReference>
<keyword evidence="1" id="KW-0472">Membrane</keyword>
<evidence type="ECO:0000313" key="3">
    <source>
        <dbReference type="Proteomes" id="UP001477672"/>
    </source>
</evidence>
<protein>
    <recommendedName>
        <fullName evidence="4">DUF304 domain-containing protein</fullName>
    </recommendedName>
</protein>
<keyword evidence="1" id="KW-1133">Transmembrane helix</keyword>
<sequence length="458" mass="51202">MNGRRFHILYCLRLFRYALLLCLVPMVQALIAFDWTSLFTALKQDAAILLFFLAVSLVRWYVTGFALTQDSFEAQTGVFVHSKYTFSKSSVAVLEIVRPLYCRLLGASRVTLYFHNYAAPRRFQCYLTKRDAQALADLLMPVRQDHSIFSPTGYEKLSFVMLSANVITACAFAWVSLDRIQEVLGDSLRQLAWMQFEQIELLVERILPAGLAALATLFFLVGGLTFLYAFLHTAGFRVCRNGGIIISKGGLVTKTERRVRLRCVSACDIRVTPAGRLLRRYPVFIAAGSFTGGEVPLFVVKKGQEARVEALLPGYSKPDGPLCDPARKSPVQYLWKPGALLALGLALCGVAFNVLPGVLPVLAAWVLGALGCMIVSLEGLRREGLHKNENRTLSVVFTRFFTRHEVCVLTQDLAYTLFEHPFSVSEGRCDVTVCLPCRVRYRARGVLQYQARSIPFSL</sequence>
<dbReference type="EMBL" id="JBBMFA010000068">
    <property type="protein sequence ID" value="MEQ2519768.1"/>
    <property type="molecule type" value="Genomic_DNA"/>
</dbReference>
<feature type="transmembrane region" description="Helical" evidence="1">
    <location>
        <begin position="358"/>
        <end position="377"/>
    </location>
</feature>
<feature type="transmembrane region" description="Helical" evidence="1">
    <location>
        <begin position="206"/>
        <end position="231"/>
    </location>
</feature>
<organism evidence="2 3">
    <name type="scientific">Ruthenibacterium intestinale</name>
    <dbReference type="NCBI Taxonomy" id="3133163"/>
    <lineage>
        <taxon>Bacteria</taxon>
        <taxon>Bacillati</taxon>
        <taxon>Bacillota</taxon>
        <taxon>Clostridia</taxon>
        <taxon>Eubacteriales</taxon>
        <taxon>Oscillospiraceae</taxon>
        <taxon>Ruthenibacterium</taxon>
    </lineage>
</organism>
<dbReference type="PANTHER" id="PTHR34473">
    <property type="entry name" value="UPF0699 TRANSMEMBRANE PROTEIN YDBS"/>
    <property type="match status" value="1"/>
</dbReference>
<name>A0ABV1GD56_9FIRM</name>
<dbReference type="RefSeq" id="WP_349215203.1">
    <property type="nucleotide sequence ID" value="NZ_JBBMFA010000068.1"/>
</dbReference>
<feature type="transmembrane region" description="Helical" evidence="1">
    <location>
        <begin position="333"/>
        <end position="352"/>
    </location>
</feature>
<reference evidence="2 3" key="1">
    <citation type="submission" date="2024-03" db="EMBL/GenBank/DDBJ databases">
        <title>Human intestinal bacterial collection.</title>
        <authorList>
            <person name="Pauvert C."/>
            <person name="Hitch T.C.A."/>
            <person name="Clavel T."/>
        </authorList>
    </citation>
    <scope>NUCLEOTIDE SEQUENCE [LARGE SCALE GENOMIC DNA]</scope>
    <source>
        <strain evidence="2 3">CLA-JM-H11</strain>
    </source>
</reference>
<dbReference type="Proteomes" id="UP001477672">
    <property type="component" value="Unassembled WGS sequence"/>
</dbReference>
<comment type="caution">
    <text evidence="2">The sequence shown here is derived from an EMBL/GenBank/DDBJ whole genome shotgun (WGS) entry which is preliminary data.</text>
</comment>
<feature type="transmembrane region" description="Helical" evidence="1">
    <location>
        <begin position="14"/>
        <end position="33"/>
    </location>
</feature>
<feature type="transmembrane region" description="Helical" evidence="1">
    <location>
        <begin position="157"/>
        <end position="177"/>
    </location>
</feature>
<evidence type="ECO:0000313" key="2">
    <source>
        <dbReference type="EMBL" id="MEQ2519768.1"/>
    </source>
</evidence>
<proteinExistence type="predicted"/>